<dbReference type="Gene3D" id="1.10.390.10">
    <property type="entry name" value="Neutral Protease Domain 2"/>
    <property type="match status" value="1"/>
</dbReference>
<evidence type="ECO:0000256" key="2">
    <source>
        <dbReference type="PIRSR" id="PIRSR634015-3"/>
    </source>
</evidence>
<organism evidence="5 6">
    <name type="scientific">Chitinophaga silvisoli</name>
    <dbReference type="NCBI Taxonomy" id="2291814"/>
    <lineage>
        <taxon>Bacteria</taxon>
        <taxon>Pseudomonadati</taxon>
        <taxon>Bacteroidota</taxon>
        <taxon>Chitinophagia</taxon>
        <taxon>Chitinophagales</taxon>
        <taxon>Chitinophagaceae</taxon>
        <taxon>Chitinophaga</taxon>
    </lineage>
</organism>
<keyword evidence="2" id="KW-0862">Zinc</keyword>
<accession>A0A3E1P060</accession>
<evidence type="ECO:0000256" key="1">
    <source>
        <dbReference type="PIRSR" id="PIRSR634015-1"/>
    </source>
</evidence>
<name>A0A3E1P060_9BACT</name>
<sequence length="544" mass="62623">MRGLLLLLMVMAAALSAGAQERTFTHADTLRGSITPAREWWDVQNYDLHVALNAQDSTLGGYNTITYFINKPDSIMQIDLQLPMEVDSVMQDKQKLAYERDGDAVMVRTLAQQPKGGTKKVTIFFHGRPKAAVNPPWDGGIIWRKDKDGRPWIATACQGLGASVWWPNKDTQSDEPNDMTIAVTVPNFLVDVSNGRLKKKVSNKDGTDTYFWYVANPINNYDVALNIGNYKEIKDTYNGEGGKLDLSYWVLDYNVDTATIHFQEAKKMLACFEFWFGKYPFYQDSYKLVEAPHLGMEHQSAVAYGNGFGWGYKGRDLSGTGWGLKWDFIIVHESGHEWFGNNITSKDLADMWIHEAFTNYSETLYTECEFGRQAAFEYIVGVRQNIRNDIPIIAPYGVNAEGSGDMYYKGGNMIHTIRQIINNDNVFREVLRGMNQTFWHQTVTTKDILDYLNYMTQMNFKKVFEQYLTRTTIPTLEYHFNGNELQFRWVTDVENFDMPVKVTLNDRGYTFIYPGKHWQSTQFTLTNKKDFKVDPNFYIHVKQI</sequence>
<comment type="cofactor">
    <cofactor evidence="2">
        <name>Zn(2+)</name>
        <dbReference type="ChEBI" id="CHEBI:29105"/>
    </cofactor>
    <text evidence="2">Binds 1 zinc ion per subunit.</text>
</comment>
<keyword evidence="3" id="KW-0732">Signal</keyword>
<feature type="binding site" evidence="2">
    <location>
        <position position="336"/>
    </location>
    <ligand>
        <name>Zn(2+)</name>
        <dbReference type="ChEBI" id="CHEBI:29105"/>
        <note>catalytic</note>
    </ligand>
</feature>
<dbReference type="SUPFAM" id="SSF63737">
    <property type="entry name" value="Leukotriene A4 hydrolase N-terminal domain"/>
    <property type="match status" value="1"/>
</dbReference>
<dbReference type="PANTHER" id="PTHR45726">
    <property type="entry name" value="LEUKOTRIENE A-4 HYDROLASE"/>
    <property type="match status" value="1"/>
</dbReference>
<dbReference type="InterPro" id="IPR027268">
    <property type="entry name" value="Peptidase_M4/M1_CTD_sf"/>
</dbReference>
<feature type="active site" description="Proton acceptor" evidence="1">
    <location>
        <position position="333"/>
    </location>
</feature>
<evidence type="ECO:0000256" key="3">
    <source>
        <dbReference type="SAM" id="SignalP"/>
    </source>
</evidence>
<dbReference type="PANTHER" id="PTHR45726:SF3">
    <property type="entry name" value="LEUKOTRIENE A-4 HYDROLASE"/>
    <property type="match status" value="1"/>
</dbReference>
<reference evidence="5 6" key="1">
    <citation type="submission" date="2018-08" db="EMBL/GenBank/DDBJ databases">
        <title>Chitinophaga sp. K20C18050901, a novel bacterium isolated from forest soil.</title>
        <authorList>
            <person name="Wang C."/>
        </authorList>
    </citation>
    <scope>NUCLEOTIDE SEQUENCE [LARGE SCALE GENOMIC DNA]</scope>
    <source>
        <strain evidence="5 6">K20C18050901</strain>
    </source>
</reference>
<dbReference type="AlphaFoldDB" id="A0A3E1P060"/>
<feature type="active site" description="Proton donor" evidence="1">
    <location>
        <position position="407"/>
    </location>
</feature>
<dbReference type="Pfam" id="PF01433">
    <property type="entry name" value="Peptidase_M1"/>
    <property type="match status" value="1"/>
</dbReference>
<keyword evidence="6" id="KW-1185">Reference proteome</keyword>
<dbReference type="GO" id="GO:0008237">
    <property type="term" value="F:metallopeptidase activity"/>
    <property type="evidence" value="ECO:0007669"/>
    <property type="project" value="InterPro"/>
</dbReference>
<dbReference type="CDD" id="cd09603">
    <property type="entry name" value="M1_APN_like"/>
    <property type="match status" value="1"/>
</dbReference>
<dbReference type="InterPro" id="IPR014782">
    <property type="entry name" value="Peptidase_M1_dom"/>
</dbReference>
<feature type="binding site" evidence="2">
    <location>
        <position position="355"/>
    </location>
    <ligand>
        <name>Zn(2+)</name>
        <dbReference type="ChEBI" id="CHEBI:29105"/>
        <note>catalytic</note>
    </ligand>
</feature>
<dbReference type="OrthoDB" id="100605at2"/>
<feature type="signal peptide" evidence="3">
    <location>
        <begin position="1"/>
        <end position="19"/>
    </location>
</feature>
<dbReference type="GO" id="GO:0008270">
    <property type="term" value="F:zinc ion binding"/>
    <property type="evidence" value="ECO:0007669"/>
    <property type="project" value="InterPro"/>
</dbReference>
<feature type="domain" description="Peptidase M1 membrane alanine aminopeptidase" evidence="4">
    <location>
        <begin position="328"/>
        <end position="467"/>
    </location>
</feature>
<evidence type="ECO:0000313" key="5">
    <source>
        <dbReference type="EMBL" id="RFM33378.1"/>
    </source>
</evidence>
<gene>
    <name evidence="5" type="ORF">DXN04_20365</name>
</gene>
<evidence type="ECO:0000259" key="4">
    <source>
        <dbReference type="Pfam" id="PF01433"/>
    </source>
</evidence>
<dbReference type="Proteomes" id="UP000261174">
    <property type="component" value="Unassembled WGS sequence"/>
</dbReference>
<dbReference type="InterPro" id="IPR034015">
    <property type="entry name" value="M1_LTA4H"/>
</dbReference>
<dbReference type="EMBL" id="QTJV01000007">
    <property type="protein sequence ID" value="RFM33378.1"/>
    <property type="molecule type" value="Genomic_DNA"/>
</dbReference>
<feature type="binding site" evidence="2">
    <location>
        <position position="332"/>
    </location>
    <ligand>
        <name>Zn(2+)</name>
        <dbReference type="ChEBI" id="CHEBI:29105"/>
        <note>catalytic</note>
    </ligand>
</feature>
<dbReference type="RefSeq" id="WP_116855225.1">
    <property type="nucleotide sequence ID" value="NZ_QTJV01000007.1"/>
</dbReference>
<comment type="caution">
    <text evidence="5">The sequence shown here is derived from an EMBL/GenBank/DDBJ whole genome shotgun (WGS) entry which is preliminary data.</text>
</comment>
<proteinExistence type="predicted"/>
<evidence type="ECO:0000313" key="6">
    <source>
        <dbReference type="Proteomes" id="UP000261174"/>
    </source>
</evidence>
<keyword evidence="2" id="KW-0479">Metal-binding</keyword>
<protein>
    <submittedName>
        <fullName evidence="5">M1 family peptidase</fullName>
    </submittedName>
</protein>
<dbReference type="InterPro" id="IPR042097">
    <property type="entry name" value="Aminopeptidase_N-like_N_sf"/>
</dbReference>
<feature type="chain" id="PRO_5017575946" evidence="3">
    <location>
        <begin position="20"/>
        <end position="544"/>
    </location>
</feature>
<dbReference type="SUPFAM" id="SSF55486">
    <property type="entry name" value="Metalloproteases ('zincins'), catalytic domain"/>
    <property type="match status" value="1"/>
</dbReference>
<dbReference type="Gene3D" id="2.60.40.1730">
    <property type="entry name" value="tricorn interacting facor f3 domain"/>
    <property type="match status" value="1"/>
</dbReference>